<protein>
    <submittedName>
        <fullName evidence="1">Uncharacterized protein</fullName>
    </submittedName>
</protein>
<dbReference type="STRING" id="240303.SAMN05421677_107175"/>
<dbReference type="EMBL" id="FNIZ01000007">
    <property type="protein sequence ID" value="SDO73567.1"/>
    <property type="molecule type" value="Genomic_DNA"/>
</dbReference>
<evidence type="ECO:0000313" key="1">
    <source>
        <dbReference type="EMBL" id="SDO73567.1"/>
    </source>
</evidence>
<organism evidence="1 2">
    <name type="scientific">Halobacillus aidingensis</name>
    <dbReference type="NCBI Taxonomy" id="240303"/>
    <lineage>
        <taxon>Bacteria</taxon>
        <taxon>Bacillati</taxon>
        <taxon>Bacillota</taxon>
        <taxon>Bacilli</taxon>
        <taxon>Bacillales</taxon>
        <taxon>Bacillaceae</taxon>
        <taxon>Halobacillus</taxon>
    </lineage>
</organism>
<proteinExistence type="predicted"/>
<sequence length="83" mass="9455">MPKIRESLNRVYPVNINKVESVTDEIFRCTAKEDTYFARITNYKSVDEQLEEVKYTDFLYKEGLGVSPTIPSINGMNGCIAIS</sequence>
<accession>A0A1H0LZI2</accession>
<name>A0A1H0LZI2_HALAD</name>
<dbReference type="AlphaFoldDB" id="A0A1H0LZI2"/>
<dbReference type="Proteomes" id="UP000198860">
    <property type="component" value="Unassembled WGS sequence"/>
</dbReference>
<gene>
    <name evidence="1" type="ORF">SAMN05421677_107175</name>
</gene>
<evidence type="ECO:0000313" key="2">
    <source>
        <dbReference type="Proteomes" id="UP000198860"/>
    </source>
</evidence>
<keyword evidence="2" id="KW-1185">Reference proteome</keyword>
<reference evidence="2" key="1">
    <citation type="submission" date="2016-10" db="EMBL/GenBank/DDBJ databases">
        <authorList>
            <person name="Varghese N."/>
            <person name="Submissions S."/>
        </authorList>
    </citation>
    <scope>NUCLEOTIDE SEQUENCE [LARGE SCALE GENOMIC DNA]</scope>
    <source>
        <strain evidence="2">CGMCC 1.3703</strain>
    </source>
</reference>